<dbReference type="RefSeq" id="XP_038070603.1">
    <property type="nucleotide sequence ID" value="XM_038214675.1"/>
</dbReference>
<evidence type="ECO:0000313" key="10">
    <source>
        <dbReference type="Proteomes" id="UP000887568"/>
    </source>
</evidence>
<dbReference type="GO" id="GO:0045892">
    <property type="term" value="P:negative regulation of DNA-templated transcription"/>
    <property type="evidence" value="ECO:0007669"/>
    <property type="project" value="InterPro"/>
</dbReference>
<evidence type="ECO:0000256" key="6">
    <source>
        <dbReference type="ARBA" id="ARBA00023242"/>
    </source>
</evidence>
<evidence type="ECO:0000259" key="8">
    <source>
        <dbReference type="PROSITE" id="PS51366"/>
    </source>
</evidence>
<evidence type="ECO:0000256" key="5">
    <source>
        <dbReference type="ARBA" id="ARBA00022737"/>
    </source>
</evidence>
<accession>A0A914B3V3</accession>
<evidence type="ECO:0000256" key="3">
    <source>
        <dbReference type="ARBA" id="ARBA00014414"/>
    </source>
</evidence>
<feature type="domain" description="MI" evidence="8">
    <location>
        <begin position="313"/>
        <end position="438"/>
    </location>
</feature>
<feature type="compositionally biased region" description="Basic residues" evidence="7">
    <location>
        <begin position="83"/>
        <end position="94"/>
    </location>
</feature>
<comment type="subcellular location">
    <subcellularLocation>
        <location evidence="1">Cytoplasm</location>
    </subcellularLocation>
</comment>
<dbReference type="GO" id="GO:0005634">
    <property type="term" value="C:nucleus"/>
    <property type="evidence" value="ECO:0007669"/>
    <property type="project" value="TreeGrafter"/>
</dbReference>
<evidence type="ECO:0000256" key="4">
    <source>
        <dbReference type="ARBA" id="ARBA00022490"/>
    </source>
</evidence>
<reference evidence="9" key="1">
    <citation type="submission" date="2022-11" db="UniProtKB">
        <authorList>
            <consortium name="EnsemblMetazoa"/>
        </authorList>
    </citation>
    <scope>IDENTIFICATION</scope>
</reference>
<dbReference type="PANTHER" id="PTHR12626:SF0">
    <property type="entry name" value="PROGRAMMED CELL DEATH PROTEIN 4"/>
    <property type="match status" value="1"/>
</dbReference>
<evidence type="ECO:0000256" key="7">
    <source>
        <dbReference type="SAM" id="MobiDB-lite"/>
    </source>
</evidence>
<feature type="domain" description="MI" evidence="8">
    <location>
        <begin position="147"/>
        <end position="270"/>
    </location>
</feature>
<feature type="region of interest" description="Disordered" evidence="7">
    <location>
        <begin position="1"/>
        <end position="106"/>
    </location>
</feature>
<keyword evidence="6" id="KW-0539">Nucleus</keyword>
<evidence type="ECO:0000256" key="2">
    <source>
        <dbReference type="ARBA" id="ARBA00005497"/>
    </source>
</evidence>
<dbReference type="PROSITE" id="PS51366">
    <property type="entry name" value="MI"/>
    <property type="match status" value="2"/>
</dbReference>
<keyword evidence="5" id="KW-0677">Repeat</keyword>
<dbReference type="InterPro" id="IPR016024">
    <property type="entry name" value="ARM-type_fold"/>
</dbReference>
<dbReference type="InterPro" id="IPR039778">
    <property type="entry name" value="PDCD4"/>
</dbReference>
<dbReference type="Gene3D" id="1.25.40.180">
    <property type="match status" value="2"/>
</dbReference>
<dbReference type="SUPFAM" id="SSF48371">
    <property type="entry name" value="ARM repeat"/>
    <property type="match status" value="2"/>
</dbReference>
<organism evidence="9 10">
    <name type="scientific">Patiria miniata</name>
    <name type="common">Bat star</name>
    <name type="synonym">Asterina miniata</name>
    <dbReference type="NCBI Taxonomy" id="46514"/>
    <lineage>
        <taxon>Eukaryota</taxon>
        <taxon>Metazoa</taxon>
        <taxon>Echinodermata</taxon>
        <taxon>Eleutherozoa</taxon>
        <taxon>Asterozoa</taxon>
        <taxon>Asteroidea</taxon>
        <taxon>Valvatacea</taxon>
        <taxon>Valvatida</taxon>
        <taxon>Asterinidae</taxon>
        <taxon>Patiria</taxon>
    </lineage>
</organism>
<dbReference type="SMART" id="SM00544">
    <property type="entry name" value="MA3"/>
    <property type="match status" value="2"/>
</dbReference>
<dbReference type="FunFam" id="1.25.40.180:FF:000008">
    <property type="entry name" value="Programmed cell death protein 4"/>
    <property type="match status" value="1"/>
</dbReference>
<protein>
    <recommendedName>
        <fullName evidence="3">Programmed cell death protein 4</fullName>
    </recommendedName>
</protein>
<keyword evidence="4" id="KW-0963">Cytoplasm</keyword>
<dbReference type="AlphaFoldDB" id="A0A914B3V3"/>
<dbReference type="OrthoDB" id="414546at2759"/>
<dbReference type="FunFam" id="1.25.40.180:FF:000009">
    <property type="entry name" value="programmed cell death protein 4"/>
    <property type="match status" value="1"/>
</dbReference>
<name>A0A914B3V3_PATMI</name>
<dbReference type="GO" id="GO:0005829">
    <property type="term" value="C:cytosol"/>
    <property type="evidence" value="ECO:0007669"/>
    <property type="project" value="TreeGrafter"/>
</dbReference>
<evidence type="ECO:0000313" key="9">
    <source>
        <dbReference type="EnsemblMetazoa" id="XP_038070603.1"/>
    </source>
</evidence>
<dbReference type="Proteomes" id="UP000887568">
    <property type="component" value="Unplaced"/>
</dbReference>
<sequence length="455" mass="50412">MEVDAPQVVDFVEQNGDVSSDEADGNNNPSAEGDGVNGGPISALEGRITRKAKRRLRKSPSKENPPVLINGLVTVPQKEKNLRKSRSGRGRGLPKKGGAGGKGTWGTPGLYEENDANCQDVNDPNYDSDIQAEIAMKTITPKLKGEELQEMVEPIIQEYFEHGDSDEVAACLSQLNIDDTDRHEVATVAVSLAMEKKDPEKEMTSVLLSDLYGLKVMTEIELEAAFQMLLNDLPDLSLDTPEAPSALGKFIARAIADDCLAPRFVQKWKEDVHEDHMSHQALDGANLLLNMKHGMLKLDNVWGVGGGRRPVKVLIKKILLLLKEYLSSGDIQEAIHCLQDLDVPHFHHELVYEAIYMVLEQYETVERVASIMAQLLKSLFDSNIITIDQMKTGFRRIFTALPDIVIDVPHAFAILERFADICRQQGVISAQLKAEVPTRVRKRFVSEGDGGRLKD</sequence>
<comment type="similarity">
    <text evidence="2">Belongs to the PDCD4 family.</text>
</comment>
<feature type="compositionally biased region" description="Gly residues" evidence="7">
    <location>
        <begin position="95"/>
        <end position="106"/>
    </location>
</feature>
<dbReference type="OMA" id="NQDDCEF"/>
<evidence type="ECO:0000256" key="1">
    <source>
        <dbReference type="ARBA" id="ARBA00004496"/>
    </source>
</evidence>
<dbReference type="CTD" id="27250"/>
<dbReference type="PANTHER" id="PTHR12626">
    <property type="entry name" value="PROGRAMMED CELL DEATH 4"/>
    <property type="match status" value="1"/>
</dbReference>
<keyword evidence="10" id="KW-1185">Reference proteome</keyword>
<dbReference type="GeneID" id="119739660"/>
<dbReference type="Pfam" id="PF02847">
    <property type="entry name" value="MA3"/>
    <property type="match status" value="2"/>
</dbReference>
<feature type="compositionally biased region" description="Basic residues" evidence="7">
    <location>
        <begin position="49"/>
        <end position="59"/>
    </location>
</feature>
<dbReference type="InterPro" id="IPR003891">
    <property type="entry name" value="Initiation_fac_eIF4g_MI"/>
</dbReference>
<dbReference type="EnsemblMetazoa" id="XM_038214675.1">
    <property type="protein sequence ID" value="XP_038070603.1"/>
    <property type="gene ID" value="LOC119739660"/>
</dbReference>
<proteinExistence type="inferred from homology"/>